<keyword evidence="2" id="KW-1185">Reference proteome</keyword>
<dbReference type="InterPro" id="IPR036412">
    <property type="entry name" value="HAD-like_sf"/>
</dbReference>
<dbReference type="Proteomes" id="UP000479710">
    <property type="component" value="Unassembled WGS sequence"/>
</dbReference>
<organism evidence="1 2">
    <name type="scientific">Oryza meyeriana var. granulata</name>
    <dbReference type="NCBI Taxonomy" id="110450"/>
    <lineage>
        <taxon>Eukaryota</taxon>
        <taxon>Viridiplantae</taxon>
        <taxon>Streptophyta</taxon>
        <taxon>Embryophyta</taxon>
        <taxon>Tracheophyta</taxon>
        <taxon>Spermatophyta</taxon>
        <taxon>Magnoliopsida</taxon>
        <taxon>Liliopsida</taxon>
        <taxon>Poales</taxon>
        <taxon>Poaceae</taxon>
        <taxon>BOP clade</taxon>
        <taxon>Oryzoideae</taxon>
        <taxon>Oryzeae</taxon>
        <taxon>Oryzinae</taxon>
        <taxon>Oryza</taxon>
        <taxon>Oryza meyeriana</taxon>
    </lineage>
</organism>
<proteinExistence type="predicted"/>
<name>A0A6G1E1X5_9ORYZ</name>
<evidence type="ECO:0000313" key="2">
    <source>
        <dbReference type="Proteomes" id="UP000479710"/>
    </source>
</evidence>
<protein>
    <recommendedName>
        <fullName evidence="3">Haloacid dehalogenase-like hydrolase</fullName>
    </recommendedName>
</protein>
<sequence length="139" mass="16066">MGAREYYDYRRAIYGDITHKAILVDVAGTLLAPTEPMAQVYRTIGEKYGVKYSEDEILMRYRRANKDPIQRYVGALETCRHLFLQCSFPELVWGILRQRLQNALQLDGDLDLGMWWAASCKPLDKDRRCVFDTAVTLIA</sequence>
<dbReference type="EMBL" id="SPHZ02000005">
    <property type="protein sequence ID" value="KAF0918492.1"/>
    <property type="molecule type" value="Genomic_DNA"/>
</dbReference>
<dbReference type="SUPFAM" id="SSF56784">
    <property type="entry name" value="HAD-like"/>
    <property type="match status" value="1"/>
</dbReference>
<gene>
    <name evidence="1" type="ORF">E2562_024265</name>
</gene>
<dbReference type="OrthoDB" id="675769at2759"/>
<reference evidence="1 2" key="1">
    <citation type="submission" date="2019-11" db="EMBL/GenBank/DDBJ databases">
        <title>Whole genome sequence of Oryza granulata.</title>
        <authorList>
            <person name="Li W."/>
        </authorList>
    </citation>
    <scope>NUCLEOTIDE SEQUENCE [LARGE SCALE GENOMIC DNA]</scope>
    <source>
        <strain evidence="2">cv. Menghai</strain>
        <tissue evidence="1">Leaf</tissue>
    </source>
</reference>
<dbReference type="PANTHER" id="PTHR46649">
    <property type="match status" value="1"/>
</dbReference>
<evidence type="ECO:0000313" key="1">
    <source>
        <dbReference type="EMBL" id="KAF0918492.1"/>
    </source>
</evidence>
<accession>A0A6G1E1X5</accession>
<evidence type="ECO:0008006" key="3">
    <source>
        <dbReference type="Google" id="ProtNLM"/>
    </source>
</evidence>
<dbReference type="AlphaFoldDB" id="A0A6G1E1X5"/>
<dbReference type="PANTHER" id="PTHR46649:SF4">
    <property type="entry name" value="HALOACID DEHALOGENASE-LIKE HYDROLASE (HAD) SUPERFAMILY PROTEIN"/>
    <property type="match status" value="1"/>
</dbReference>
<comment type="caution">
    <text evidence="1">The sequence shown here is derived from an EMBL/GenBank/DDBJ whole genome shotgun (WGS) entry which is preliminary data.</text>
</comment>